<dbReference type="Pfam" id="PF07336">
    <property type="entry name" value="ABATE"/>
    <property type="match status" value="1"/>
</dbReference>
<evidence type="ECO:0000313" key="2">
    <source>
        <dbReference type="EMBL" id="GLJ77601.1"/>
    </source>
</evidence>
<comment type="caution">
    <text evidence="2">The sequence shown here is derived from an EMBL/GenBank/DDBJ whole genome shotgun (WGS) entry which is preliminary data.</text>
</comment>
<dbReference type="Gene3D" id="1.10.3300.10">
    <property type="entry name" value="Jann2411-like domain"/>
    <property type="match status" value="1"/>
</dbReference>
<protein>
    <recommendedName>
        <fullName evidence="1">Zinc finger CGNR domain-containing protein</fullName>
    </recommendedName>
</protein>
<evidence type="ECO:0000313" key="3">
    <source>
        <dbReference type="Proteomes" id="UP001142372"/>
    </source>
</evidence>
<reference evidence="2" key="1">
    <citation type="journal article" date="2014" name="Int. J. Syst. Evol. Microbiol.">
        <title>Complete genome sequence of Corynebacterium casei LMG S-19264T (=DSM 44701T), isolated from a smear-ripened cheese.</title>
        <authorList>
            <consortium name="US DOE Joint Genome Institute (JGI-PGF)"/>
            <person name="Walter F."/>
            <person name="Albersmeier A."/>
            <person name="Kalinowski J."/>
            <person name="Ruckert C."/>
        </authorList>
    </citation>
    <scope>NUCLEOTIDE SEQUENCE</scope>
    <source>
        <strain evidence="2">VKM Ac-1401</strain>
    </source>
</reference>
<name>A0A9W6HBP7_9MICO</name>
<dbReference type="AlphaFoldDB" id="A0A9W6HBP7"/>
<feature type="domain" description="Zinc finger CGNR" evidence="1">
    <location>
        <begin position="130"/>
        <end position="172"/>
    </location>
</feature>
<accession>A0A9W6HBP7</accession>
<reference evidence="2" key="2">
    <citation type="submission" date="2023-01" db="EMBL/GenBank/DDBJ databases">
        <authorList>
            <person name="Sun Q."/>
            <person name="Evtushenko L."/>
        </authorList>
    </citation>
    <scope>NUCLEOTIDE SEQUENCE</scope>
    <source>
        <strain evidence="2">VKM Ac-1401</strain>
    </source>
</reference>
<proteinExistence type="predicted"/>
<dbReference type="PANTHER" id="PTHR35525">
    <property type="entry name" value="BLL6575 PROTEIN"/>
    <property type="match status" value="1"/>
</dbReference>
<dbReference type="Proteomes" id="UP001142372">
    <property type="component" value="Unassembled WGS sequence"/>
</dbReference>
<dbReference type="Pfam" id="PF11706">
    <property type="entry name" value="zf-CGNR"/>
    <property type="match status" value="1"/>
</dbReference>
<gene>
    <name evidence="2" type="ORF">GCM10017584_31750</name>
</gene>
<dbReference type="RefSeq" id="WP_271178229.1">
    <property type="nucleotide sequence ID" value="NZ_BAAAJO010000003.1"/>
</dbReference>
<dbReference type="InterPro" id="IPR023286">
    <property type="entry name" value="ABATE_dom_sf"/>
</dbReference>
<dbReference type="PANTHER" id="PTHR35525:SF3">
    <property type="entry name" value="BLL6575 PROTEIN"/>
    <property type="match status" value="1"/>
</dbReference>
<sequence>MDFSFLAGNLALDFVATVASRDSVAEEKLRAPADLHDWIAMAGIVDEAPTVTARGLTDALELREAAYTAVRAHAEGGTPSASERAVLNRFAAHPEPVPSIDADGLRRRGDLGAVLSALARAALAALSDPRVRFCDGEDCTRPYIDTSRAHNRRWCGMAGCGDRAKSAAYRARVRTTHTP</sequence>
<keyword evidence="3" id="KW-1185">Reference proteome</keyword>
<evidence type="ECO:0000259" key="1">
    <source>
        <dbReference type="Pfam" id="PF11706"/>
    </source>
</evidence>
<dbReference type="InterPro" id="IPR010852">
    <property type="entry name" value="ABATE"/>
</dbReference>
<dbReference type="EMBL" id="BSEN01000015">
    <property type="protein sequence ID" value="GLJ77601.1"/>
    <property type="molecule type" value="Genomic_DNA"/>
</dbReference>
<organism evidence="2 3">
    <name type="scientific">Leifsonia poae</name>
    <dbReference type="NCBI Taxonomy" id="110933"/>
    <lineage>
        <taxon>Bacteria</taxon>
        <taxon>Bacillati</taxon>
        <taxon>Actinomycetota</taxon>
        <taxon>Actinomycetes</taxon>
        <taxon>Micrococcales</taxon>
        <taxon>Microbacteriaceae</taxon>
        <taxon>Leifsonia</taxon>
    </lineage>
</organism>
<dbReference type="InterPro" id="IPR021005">
    <property type="entry name" value="Znf_CGNR"/>
</dbReference>
<dbReference type="SUPFAM" id="SSF160904">
    <property type="entry name" value="Jann2411-like"/>
    <property type="match status" value="1"/>
</dbReference>